<organism evidence="2">
    <name type="scientific">uncultured Caudovirales phage</name>
    <dbReference type="NCBI Taxonomy" id="2100421"/>
    <lineage>
        <taxon>Viruses</taxon>
        <taxon>Duplodnaviria</taxon>
        <taxon>Heunggongvirae</taxon>
        <taxon>Uroviricota</taxon>
        <taxon>Caudoviricetes</taxon>
        <taxon>Peduoviridae</taxon>
        <taxon>Maltschvirus</taxon>
        <taxon>Maltschvirus maltsch</taxon>
    </lineage>
</organism>
<dbReference type="EMBL" id="LR796249">
    <property type="protein sequence ID" value="CAB4131653.1"/>
    <property type="molecule type" value="Genomic_DNA"/>
</dbReference>
<dbReference type="EMBL" id="LR796294">
    <property type="protein sequence ID" value="CAB4135077.1"/>
    <property type="molecule type" value="Genomic_DNA"/>
</dbReference>
<sequence length="327" mass="35296">MCCQLPILFTKGNPMSDAPGALPLGLSLQRTARPVDPEQLELMGKKAAALYRDSGRTLSESVVETVKEACLSPEQVKRVCEFANTSAYLAEFEKAGEMRNVTFTGGPADPGYVLKDLNDGGNPSLNTIGSDDYTAPVKSYKTASVGMSKIAEAFGIVEDGTKTASAVSRTRDHAVHFNPIEDVNDLRLTIERAKEESISKLSSARILYDDVTKDLCHTVAQAVETGTPMGDVSRAWSGYTTDVRLLKEAMVHVTKHLKGRGHTKEALSSSFDKTASAGTLPNPSHPLVAGYVAFLKVAQAHRVLKTSIDVLDERLTEVNAKLRQMAV</sequence>
<gene>
    <name evidence="1" type="ORF">UFOVP127_200</name>
    <name evidence="2" type="ORF">UFOVP276_63</name>
</gene>
<proteinExistence type="predicted"/>
<protein>
    <submittedName>
        <fullName evidence="2">Uncharacterized protein</fullName>
    </submittedName>
</protein>
<name>A0A6J5LPY9_9CAUD</name>
<evidence type="ECO:0000313" key="2">
    <source>
        <dbReference type="EMBL" id="CAB4135077.1"/>
    </source>
</evidence>
<evidence type="ECO:0000313" key="1">
    <source>
        <dbReference type="EMBL" id="CAB4131653.1"/>
    </source>
</evidence>
<reference evidence="2" key="1">
    <citation type="submission" date="2020-04" db="EMBL/GenBank/DDBJ databases">
        <authorList>
            <person name="Chiriac C."/>
            <person name="Salcher M."/>
            <person name="Ghai R."/>
            <person name="Kavagutti S V."/>
        </authorList>
    </citation>
    <scope>NUCLEOTIDE SEQUENCE</scope>
</reference>
<accession>A0A6J5LPY9</accession>